<dbReference type="AlphaFoldDB" id="T1FHS5"/>
<dbReference type="EnsemblMetazoa" id="HelroT182121">
    <property type="protein sequence ID" value="HelroP182121"/>
    <property type="gene ID" value="HelroG182121"/>
</dbReference>
<reference evidence="1 3" key="2">
    <citation type="journal article" date="2013" name="Nature">
        <title>Insights into bilaterian evolution from three spiralian genomes.</title>
        <authorList>
            <person name="Simakov O."/>
            <person name="Marletaz F."/>
            <person name="Cho S.J."/>
            <person name="Edsinger-Gonzales E."/>
            <person name="Havlak P."/>
            <person name="Hellsten U."/>
            <person name="Kuo D.H."/>
            <person name="Larsson T."/>
            <person name="Lv J."/>
            <person name="Arendt D."/>
            <person name="Savage R."/>
            <person name="Osoegawa K."/>
            <person name="de Jong P."/>
            <person name="Grimwood J."/>
            <person name="Chapman J.A."/>
            <person name="Shapiro H."/>
            <person name="Aerts A."/>
            <person name="Otillar R.P."/>
            <person name="Terry A.Y."/>
            <person name="Boore J.L."/>
            <person name="Grigoriev I.V."/>
            <person name="Lindberg D.R."/>
            <person name="Seaver E.C."/>
            <person name="Weisblat D.A."/>
            <person name="Putnam N.H."/>
            <person name="Rokhsar D.S."/>
        </authorList>
    </citation>
    <scope>NUCLEOTIDE SEQUENCE</scope>
</reference>
<keyword evidence="3" id="KW-1185">Reference proteome</keyword>
<dbReference type="EMBL" id="AMQM01007984">
    <property type="status" value="NOT_ANNOTATED_CDS"/>
    <property type="molecule type" value="Genomic_DNA"/>
</dbReference>
<gene>
    <name evidence="2" type="primary">20208374</name>
    <name evidence="1" type="ORF">HELRODRAFT_182121</name>
</gene>
<dbReference type="InParanoid" id="T1FHS5"/>
<dbReference type="HOGENOM" id="CLU_1788974_0_0_1"/>
<sequence length="145" mass="16310">MANDQRPQALRYHRCSTGKIHGFQQIPESVHVVVHDVYGDQSLHNPFASSLTLPLRLPHINGISDDGVFLTASESVFQKSFWRLQIHWSVKTDVKPSPFQHVDDLHEVSSKRFNIQVPSDSSAKSDIPGRVAQFSTTSLYCCILP</sequence>
<protein>
    <submittedName>
        <fullName evidence="1 2">Uncharacterized protein</fullName>
    </submittedName>
</protein>
<dbReference type="EMBL" id="KB097701">
    <property type="protein sequence ID" value="ESN91262.1"/>
    <property type="molecule type" value="Genomic_DNA"/>
</dbReference>
<dbReference type="RefSeq" id="XP_009030666.1">
    <property type="nucleotide sequence ID" value="XM_009032418.1"/>
</dbReference>
<dbReference type="GeneID" id="20208374"/>
<accession>T1FHS5</accession>
<proteinExistence type="predicted"/>
<evidence type="ECO:0000313" key="2">
    <source>
        <dbReference type="EnsemblMetazoa" id="HelroP182121"/>
    </source>
</evidence>
<evidence type="ECO:0000313" key="3">
    <source>
        <dbReference type="Proteomes" id="UP000015101"/>
    </source>
</evidence>
<organism evidence="2 3">
    <name type="scientific">Helobdella robusta</name>
    <name type="common">Californian leech</name>
    <dbReference type="NCBI Taxonomy" id="6412"/>
    <lineage>
        <taxon>Eukaryota</taxon>
        <taxon>Metazoa</taxon>
        <taxon>Spiralia</taxon>
        <taxon>Lophotrochozoa</taxon>
        <taxon>Annelida</taxon>
        <taxon>Clitellata</taxon>
        <taxon>Hirudinea</taxon>
        <taxon>Rhynchobdellida</taxon>
        <taxon>Glossiphoniidae</taxon>
        <taxon>Helobdella</taxon>
    </lineage>
</organism>
<dbReference type="Proteomes" id="UP000015101">
    <property type="component" value="Unassembled WGS sequence"/>
</dbReference>
<reference evidence="3" key="1">
    <citation type="submission" date="2012-12" db="EMBL/GenBank/DDBJ databases">
        <authorList>
            <person name="Hellsten U."/>
            <person name="Grimwood J."/>
            <person name="Chapman J.A."/>
            <person name="Shapiro H."/>
            <person name="Aerts A."/>
            <person name="Otillar R.P."/>
            <person name="Terry A.Y."/>
            <person name="Boore J.L."/>
            <person name="Simakov O."/>
            <person name="Marletaz F."/>
            <person name="Cho S.-J."/>
            <person name="Edsinger-Gonzales E."/>
            <person name="Havlak P."/>
            <person name="Kuo D.-H."/>
            <person name="Larsson T."/>
            <person name="Lv J."/>
            <person name="Arendt D."/>
            <person name="Savage R."/>
            <person name="Osoegawa K."/>
            <person name="de Jong P."/>
            <person name="Lindberg D.R."/>
            <person name="Seaver E.C."/>
            <person name="Weisblat D.A."/>
            <person name="Putnam N.H."/>
            <person name="Grigoriev I.V."/>
            <person name="Rokhsar D.S."/>
        </authorList>
    </citation>
    <scope>NUCLEOTIDE SEQUENCE</scope>
</reference>
<name>T1FHS5_HELRO</name>
<dbReference type="KEGG" id="hro:HELRODRAFT_182121"/>
<evidence type="ECO:0000313" key="1">
    <source>
        <dbReference type="EMBL" id="ESN91262.1"/>
    </source>
</evidence>
<reference evidence="2" key="3">
    <citation type="submission" date="2015-06" db="UniProtKB">
        <authorList>
            <consortium name="EnsemblMetazoa"/>
        </authorList>
    </citation>
    <scope>IDENTIFICATION</scope>
</reference>
<dbReference type="CTD" id="20208374"/>